<comment type="catalytic activity">
    <reaction evidence="16 17">
        <text>L-seryl-[protein] + ATP = O-phospho-L-seryl-[protein] + ADP + H(+)</text>
        <dbReference type="Rhea" id="RHEA:17989"/>
        <dbReference type="Rhea" id="RHEA-COMP:9863"/>
        <dbReference type="Rhea" id="RHEA-COMP:11604"/>
        <dbReference type="ChEBI" id="CHEBI:15378"/>
        <dbReference type="ChEBI" id="CHEBI:29999"/>
        <dbReference type="ChEBI" id="CHEBI:30616"/>
        <dbReference type="ChEBI" id="CHEBI:83421"/>
        <dbReference type="ChEBI" id="CHEBI:456216"/>
        <dbReference type="EC" id="2.7.11.1"/>
    </reaction>
</comment>
<evidence type="ECO:0000256" key="2">
    <source>
        <dbReference type="ARBA" id="ARBA00022475"/>
    </source>
</evidence>
<evidence type="ECO:0000256" key="17">
    <source>
        <dbReference type="PIRNR" id="PIRNR000641"/>
    </source>
</evidence>
<evidence type="ECO:0000256" key="10">
    <source>
        <dbReference type="ARBA" id="ARBA00022840"/>
    </source>
</evidence>
<keyword evidence="10 17" id="KW-0067">ATP-binding</keyword>
<dbReference type="Pfam" id="PF00954">
    <property type="entry name" value="S_locus_glycop"/>
    <property type="match status" value="1"/>
</dbReference>
<dbReference type="SUPFAM" id="SSF56112">
    <property type="entry name" value="Protein kinase-like (PK-like)"/>
    <property type="match status" value="1"/>
</dbReference>
<dbReference type="GO" id="GO:0005524">
    <property type="term" value="F:ATP binding"/>
    <property type="evidence" value="ECO:0007669"/>
    <property type="project" value="UniProtKB-UniRule"/>
</dbReference>
<evidence type="ECO:0000313" key="27">
    <source>
        <dbReference type="Proteomes" id="UP001180020"/>
    </source>
</evidence>
<dbReference type="InterPro" id="IPR021820">
    <property type="entry name" value="S-locus_recpt_kinase_C"/>
</dbReference>
<dbReference type="InterPro" id="IPR024171">
    <property type="entry name" value="SRK-like_kinase"/>
</dbReference>
<dbReference type="InterPro" id="IPR036426">
    <property type="entry name" value="Bulb-type_lectin_dom_sf"/>
</dbReference>
<gene>
    <name evidence="26" type="primary">SD18</name>
    <name evidence="26" type="ORF">QJS10_CPA09g01363</name>
</gene>
<proteinExistence type="inferred from homology"/>
<keyword evidence="11 20" id="KW-1133">Transmembrane helix</keyword>
<evidence type="ECO:0000259" key="24">
    <source>
        <dbReference type="PROSITE" id="PS50927"/>
    </source>
</evidence>
<evidence type="ECO:0000256" key="8">
    <source>
        <dbReference type="ARBA" id="ARBA00022741"/>
    </source>
</evidence>
<dbReference type="PIRSF" id="PIRSF000641">
    <property type="entry name" value="SRK"/>
    <property type="match status" value="1"/>
</dbReference>
<keyword evidence="2" id="KW-1003">Cell membrane</keyword>
<dbReference type="Pfam" id="PF08276">
    <property type="entry name" value="PAN_2"/>
    <property type="match status" value="1"/>
</dbReference>
<reference evidence="26" key="1">
    <citation type="journal article" date="2023" name="Nat. Commun.">
        <title>Diploid and tetraploid genomes of Acorus and the evolution of monocots.</title>
        <authorList>
            <person name="Ma L."/>
            <person name="Liu K.W."/>
            <person name="Li Z."/>
            <person name="Hsiao Y.Y."/>
            <person name="Qi Y."/>
            <person name="Fu T."/>
            <person name="Tang G.D."/>
            <person name="Zhang D."/>
            <person name="Sun W.H."/>
            <person name="Liu D.K."/>
            <person name="Li Y."/>
            <person name="Chen G.Z."/>
            <person name="Liu X.D."/>
            <person name="Liao X.Y."/>
            <person name="Jiang Y.T."/>
            <person name="Yu X."/>
            <person name="Hao Y."/>
            <person name="Huang J."/>
            <person name="Zhao X.W."/>
            <person name="Ke S."/>
            <person name="Chen Y.Y."/>
            <person name="Wu W.L."/>
            <person name="Hsu J.L."/>
            <person name="Lin Y.F."/>
            <person name="Huang M.D."/>
            <person name="Li C.Y."/>
            <person name="Huang L."/>
            <person name="Wang Z.W."/>
            <person name="Zhao X."/>
            <person name="Zhong W.Y."/>
            <person name="Peng D.H."/>
            <person name="Ahmad S."/>
            <person name="Lan S."/>
            <person name="Zhang J.S."/>
            <person name="Tsai W.C."/>
            <person name="Van de Peer Y."/>
            <person name="Liu Z.J."/>
        </authorList>
    </citation>
    <scope>NUCLEOTIDE SEQUENCE</scope>
    <source>
        <strain evidence="26">CP</strain>
    </source>
</reference>
<dbReference type="GO" id="GO:0048544">
    <property type="term" value="P:recognition of pollen"/>
    <property type="evidence" value="ECO:0007669"/>
    <property type="project" value="InterPro"/>
</dbReference>
<dbReference type="FunFam" id="3.30.200.20:FF:000195">
    <property type="entry name" value="G-type lectin S-receptor-like serine/threonine-protein kinase"/>
    <property type="match status" value="1"/>
</dbReference>
<reference evidence="26" key="2">
    <citation type="submission" date="2023-06" db="EMBL/GenBank/DDBJ databases">
        <authorList>
            <person name="Ma L."/>
            <person name="Liu K.-W."/>
            <person name="Li Z."/>
            <person name="Hsiao Y.-Y."/>
            <person name="Qi Y."/>
            <person name="Fu T."/>
            <person name="Tang G."/>
            <person name="Zhang D."/>
            <person name="Sun W.-H."/>
            <person name="Liu D.-K."/>
            <person name="Li Y."/>
            <person name="Chen G.-Z."/>
            <person name="Liu X.-D."/>
            <person name="Liao X.-Y."/>
            <person name="Jiang Y.-T."/>
            <person name="Yu X."/>
            <person name="Hao Y."/>
            <person name="Huang J."/>
            <person name="Zhao X.-W."/>
            <person name="Ke S."/>
            <person name="Chen Y.-Y."/>
            <person name="Wu W.-L."/>
            <person name="Hsu J.-L."/>
            <person name="Lin Y.-F."/>
            <person name="Huang M.-D."/>
            <person name="Li C.-Y."/>
            <person name="Huang L."/>
            <person name="Wang Z.-W."/>
            <person name="Zhao X."/>
            <person name="Zhong W.-Y."/>
            <person name="Peng D.-H."/>
            <person name="Ahmad S."/>
            <person name="Lan S."/>
            <person name="Zhang J.-S."/>
            <person name="Tsai W.-C."/>
            <person name="Van De Peer Y."/>
            <person name="Liu Z.-J."/>
        </authorList>
    </citation>
    <scope>NUCLEOTIDE SEQUENCE</scope>
    <source>
        <strain evidence="26">CP</strain>
        <tissue evidence="26">Leaves</tissue>
    </source>
</reference>
<keyword evidence="5 17" id="KW-0808">Transferase</keyword>
<evidence type="ECO:0000256" key="12">
    <source>
        <dbReference type="ARBA" id="ARBA00023136"/>
    </source>
</evidence>
<keyword evidence="8 17" id="KW-0547">Nucleotide-binding</keyword>
<dbReference type="Gene3D" id="3.30.200.20">
    <property type="entry name" value="Phosphorylase Kinase, domain 1"/>
    <property type="match status" value="1"/>
</dbReference>
<organism evidence="26 27">
    <name type="scientific">Acorus calamus</name>
    <name type="common">Sweet flag</name>
    <dbReference type="NCBI Taxonomy" id="4465"/>
    <lineage>
        <taxon>Eukaryota</taxon>
        <taxon>Viridiplantae</taxon>
        <taxon>Streptophyta</taxon>
        <taxon>Embryophyta</taxon>
        <taxon>Tracheophyta</taxon>
        <taxon>Spermatophyta</taxon>
        <taxon>Magnoliopsida</taxon>
        <taxon>Liliopsida</taxon>
        <taxon>Acoraceae</taxon>
        <taxon>Acorus</taxon>
    </lineage>
</organism>
<evidence type="ECO:0000256" key="7">
    <source>
        <dbReference type="ARBA" id="ARBA00022729"/>
    </source>
</evidence>
<dbReference type="PROSITE" id="PS50011">
    <property type="entry name" value="PROTEIN_KINASE_DOM"/>
    <property type="match status" value="1"/>
</dbReference>
<dbReference type="InterPro" id="IPR001245">
    <property type="entry name" value="Ser-Thr/Tyr_kinase_cat_dom"/>
</dbReference>
<evidence type="ECO:0000256" key="19">
    <source>
        <dbReference type="PROSITE-ProRule" id="PRU10141"/>
    </source>
</evidence>
<dbReference type="InterPro" id="IPR000742">
    <property type="entry name" value="EGF"/>
</dbReference>
<keyword evidence="27" id="KW-1185">Reference proteome</keyword>
<evidence type="ECO:0000256" key="9">
    <source>
        <dbReference type="ARBA" id="ARBA00022777"/>
    </source>
</evidence>
<dbReference type="Pfam" id="PF01453">
    <property type="entry name" value="B_lectin"/>
    <property type="match status" value="1"/>
</dbReference>
<comment type="caution">
    <text evidence="26">The sequence shown here is derived from an EMBL/GenBank/DDBJ whole genome shotgun (WGS) entry which is preliminary data.</text>
</comment>
<evidence type="ECO:0000313" key="26">
    <source>
        <dbReference type="EMBL" id="KAK1309374.1"/>
    </source>
</evidence>
<feature type="domain" description="Bulb-type lectin" evidence="24">
    <location>
        <begin position="30"/>
        <end position="153"/>
    </location>
</feature>
<dbReference type="Pfam" id="PF07714">
    <property type="entry name" value="PK_Tyr_Ser-Thr"/>
    <property type="match status" value="1"/>
</dbReference>
<keyword evidence="4 18" id="KW-0245">EGF-like domain</keyword>
<sequence length="823" mass="92182">MNAQQIMRGSTQESIFAFLFFTLFTLSIASDSITPTQPLRDGQTIVSPNGTFELGFFKPGASNKLYIGIWYHNLPIRTYVWVANRNDPLVNDTGGGVLTIDRDGRLALLNRVGGAVWSPKGATNATDPIARIQEDGNFVLTDATGALAWQSFDYPTDTILPGMKYGWDLRTGLDRYMTSWSGPDDPSSGDYSFYMDVHGSPQFKLFENSTLTYRTGPWNGLRFSGIPTMKIYDKFIFQFVQNPTEVYYTYTLKQSNIITRLILNQSGVTQRLVWLDAQQIWNIIWFAPMDPCDDYGKCGPNGLCDTNEIDLCDCLRGFEPKTPQAWYLKEASDGCVRKTALDCGGGDGFVVVSGVKVPDTSRSMVDRTMSLDECQGECLKNCSCTAYGAADIGSGSGCVMWYGDLMDTRTYGDGGQDIYLRLAASDLDDEHHKKKLIGVVIAVVVVSSMLLLGSSFWFVLKRKKASKVSRRGTQNENNPENSTMGMDLPLFDLSTIVMATDNFSNVNKIGEGGFGLVYKGKLEEDQEIAVKRLSKNSTQGLDEFKNEVMLIAKLQHRNLVRLLGCYAEGDERMLIYEYMPNKSLDTFLFDVTRSSCLDWRRRYDIILGIARGLVYLHQDSRFRIIHRDLKASNILLDKEMNPKISDFGMARLFRGDHGEGNTKRVVGTYGYMSPEYAMDGIFSVKSDVFSFGVLVLEIVSGKKNRGVYRSHANMNLLAHAWMLWKEGNALELLDVSMGYSSPISEVMRCIQTGLLCVQERVEDRPTMPSVVMMLGSETVVLPQPRQPGFYNGGNLFQQDWLTDRIQESSCSANEITMTIIEAR</sequence>
<dbReference type="PROSITE" id="PS50026">
    <property type="entry name" value="EGF_3"/>
    <property type="match status" value="1"/>
</dbReference>
<comment type="subcellular location">
    <subcellularLocation>
        <location evidence="1">Cell membrane</location>
        <topology evidence="1">Single-pass type I membrane protein</topology>
    </subcellularLocation>
</comment>
<dbReference type="SMART" id="SM00220">
    <property type="entry name" value="S_TKc"/>
    <property type="match status" value="1"/>
</dbReference>
<comment type="catalytic activity">
    <reaction evidence="15 17">
        <text>L-threonyl-[protein] + ATP = O-phospho-L-threonyl-[protein] + ADP + H(+)</text>
        <dbReference type="Rhea" id="RHEA:46608"/>
        <dbReference type="Rhea" id="RHEA-COMP:11060"/>
        <dbReference type="Rhea" id="RHEA-COMP:11605"/>
        <dbReference type="ChEBI" id="CHEBI:15378"/>
        <dbReference type="ChEBI" id="CHEBI:30013"/>
        <dbReference type="ChEBI" id="CHEBI:30616"/>
        <dbReference type="ChEBI" id="CHEBI:61977"/>
        <dbReference type="ChEBI" id="CHEBI:456216"/>
        <dbReference type="EC" id="2.7.11.1"/>
    </reaction>
</comment>
<keyword evidence="12 20" id="KW-0472">Membrane</keyword>
<evidence type="ECO:0000256" key="1">
    <source>
        <dbReference type="ARBA" id="ARBA00004251"/>
    </source>
</evidence>
<dbReference type="InterPro" id="IPR001480">
    <property type="entry name" value="Bulb-type_lectin_dom"/>
</dbReference>
<dbReference type="Gene3D" id="2.90.10.10">
    <property type="entry name" value="Bulb-type lectin domain"/>
    <property type="match status" value="1"/>
</dbReference>
<dbReference type="SMART" id="SM00473">
    <property type="entry name" value="PAN_AP"/>
    <property type="match status" value="1"/>
</dbReference>
<dbReference type="PROSITE" id="PS00107">
    <property type="entry name" value="PROTEIN_KINASE_ATP"/>
    <property type="match status" value="1"/>
</dbReference>
<comment type="similarity">
    <text evidence="17">Belongs to the protein kinase superfamily. Ser/Thr protein kinase family.</text>
</comment>
<feature type="signal peptide" evidence="21">
    <location>
        <begin position="1"/>
        <end position="29"/>
    </location>
</feature>
<evidence type="ECO:0000256" key="4">
    <source>
        <dbReference type="ARBA" id="ARBA00022536"/>
    </source>
</evidence>
<keyword evidence="14" id="KW-0325">Glycoprotein</keyword>
<evidence type="ECO:0000256" key="3">
    <source>
        <dbReference type="ARBA" id="ARBA00022527"/>
    </source>
</evidence>
<dbReference type="SUPFAM" id="SSF51110">
    <property type="entry name" value="alpha-D-mannose-specific plant lectins"/>
    <property type="match status" value="1"/>
</dbReference>
<evidence type="ECO:0000256" key="15">
    <source>
        <dbReference type="ARBA" id="ARBA00047899"/>
    </source>
</evidence>
<feature type="domain" description="Apple" evidence="25">
    <location>
        <begin position="343"/>
        <end position="423"/>
    </location>
</feature>
<keyword evidence="6 20" id="KW-0812">Transmembrane</keyword>
<keyword evidence="26" id="KW-0675">Receptor</keyword>
<evidence type="ECO:0000256" key="6">
    <source>
        <dbReference type="ARBA" id="ARBA00022692"/>
    </source>
</evidence>
<evidence type="ECO:0000259" key="23">
    <source>
        <dbReference type="PROSITE" id="PS50026"/>
    </source>
</evidence>
<dbReference type="CDD" id="cd01098">
    <property type="entry name" value="PAN_AP_plant"/>
    <property type="match status" value="1"/>
</dbReference>
<dbReference type="InterPro" id="IPR000719">
    <property type="entry name" value="Prot_kinase_dom"/>
</dbReference>
<feature type="domain" description="Protein kinase" evidence="22">
    <location>
        <begin position="503"/>
        <end position="779"/>
    </location>
</feature>
<dbReference type="InterPro" id="IPR017441">
    <property type="entry name" value="Protein_kinase_ATP_BS"/>
</dbReference>
<dbReference type="FunFam" id="1.10.510.10:FF:000060">
    <property type="entry name" value="G-type lectin S-receptor-like serine/threonine-protein kinase"/>
    <property type="match status" value="1"/>
</dbReference>
<keyword evidence="3 17" id="KW-0723">Serine/threonine-protein kinase</keyword>
<protein>
    <recommendedName>
        <fullName evidence="17">Receptor-like serine/threonine-protein kinase</fullName>
        <ecNumber evidence="17">2.7.11.1</ecNumber>
    </recommendedName>
</protein>
<dbReference type="PROSITE" id="PS50927">
    <property type="entry name" value="BULB_LECTIN"/>
    <property type="match status" value="1"/>
</dbReference>
<evidence type="ECO:0000256" key="20">
    <source>
        <dbReference type="SAM" id="Phobius"/>
    </source>
</evidence>
<dbReference type="Pfam" id="PF11883">
    <property type="entry name" value="DUF3403"/>
    <property type="match status" value="1"/>
</dbReference>
<dbReference type="InterPro" id="IPR000858">
    <property type="entry name" value="S_locus_glycoprot_dom"/>
</dbReference>
<evidence type="ECO:0000259" key="25">
    <source>
        <dbReference type="PROSITE" id="PS50948"/>
    </source>
</evidence>
<dbReference type="InterPro" id="IPR003609">
    <property type="entry name" value="Pan_app"/>
</dbReference>
<feature type="binding site" evidence="19">
    <location>
        <position position="531"/>
    </location>
    <ligand>
        <name>ATP</name>
        <dbReference type="ChEBI" id="CHEBI:30616"/>
    </ligand>
</feature>
<dbReference type="AlphaFoldDB" id="A0AAV9E8A7"/>
<feature type="chain" id="PRO_5043832759" description="Receptor-like serine/threonine-protein kinase" evidence="21">
    <location>
        <begin position="30"/>
        <end position="823"/>
    </location>
</feature>
<evidence type="ECO:0000259" key="22">
    <source>
        <dbReference type="PROSITE" id="PS50011"/>
    </source>
</evidence>
<dbReference type="PROSITE" id="PS00108">
    <property type="entry name" value="PROTEIN_KINASE_ST"/>
    <property type="match status" value="1"/>
</dbReference>
<dbReference type="CDD" id="cd14066">
    <property type="entry name" value="STKc_IRAK"/>
    <property type="match status" value="1"/>
</dbReference>
<dbReference type="InterPro" id="IPR008271">
    <property type="entry name" value="Ser/Thr_kinase_AS"/>
</dbReference>
<dbReference type="GO" id="GO:0005886">
    <property type="term" value="C:plasma membrane"/>
    <property type="evidence" value="ECO:0007669"/>
    <property type="project" value="UniProtKB-SubCell"/>
</dbReference>
<evidence type="ECO:0000256" key="14">
    <source>
        <dbReference type="ARBA" id="ARBA00023180"/>
    </source>
</evidence>
<evidence type="ECO:0000256" key="11">
    <source>
        <dbReference type="ARBA" id="ARBA00022989"/>
    </source>
</evidence>
<name>A0AAV9E8A7_ACOCL</name>
<evidence type="ECO:0000256" key="13">
    <source>
        <dbReference type="ARBA" id="ARBA00023157"/>
    </source>
</evidence>
<feature type="transmembrane region" description="Helical" evidence="20">
    <location>
        <begin position="436"/>
        <end position="460"/>
    </location>
</feature>
<dbReference type="EMBL" id="JAUJYO010000009">
    <property type="protein sequence ID" value="KAK1309374.1"/>
    <property type="molecule type" value="Genomic_DNA"/>
</dbReference>
<evidence type="ECO:0000256" key="21">
    <source>
        <dbReference type="SAM" id="SignalP"/>
    </source>
</evidence>
<evidence type="ECO:0000256" key="16">
    <source>
        <dbReference type="ARBA" id="ARBA00048679"/>
    </source>
</evidence>
<keyword evidence="13" id="KW-1015">Disulfide bond</keyword>
<dbReference type="Proteomes" id="UP001180020">
    <property type="component" value="Unassembled WGS sequence"/>
</dbReference>
<accession>A0AAV9E8A7</accession>
<keyword evidence="9 17" id="KW-0418">Kinase</keyword>
<dbReference type="EC" id="2.7.11.1" evidence="17"/>
<dbReference type="Gene3D" id="1.10.510.10">
    <property type="entry name" value="Transferase(Phosphotransferase) domain 1"/>
    <property type="match status" value="1"/>
</dbReference>
<dbReference type="InterPro" id="IPR011009">
    <property type="entry name" value="Kinase-like_dom_sf"/>
</dbReference>
<comment type="caution">
    <text evidence="18">Lacks conserved residue(s) required for the propagation of feature annotation.</text>
</comment>
<dbReference type="PANTHER" id="PTHR27002:SF616">
    <property type="entry name" value="RECEPTOR-LIKE SERINE_THREONINE-PROTEIN KINASE"/>
    <property type="match status" value="1"/>
</dbReference>
<keyword evidence="7 21" id="KW-0732">Signal</keyword>
<evidence type="ECO:0000256" key="5">
    <source>
        <dbReference type="ARBA" id="ARBA00022679"/>
    </source>
</evidence>
<dbReference type="GO" id="GO:0051707">
    <property type="term" value="P:response to other organism"/>
    <property type="evidence" value="ECO:0007669"/>
    <property type="project" value="UniProtKB-ARBA"/>
</dbReference>
<evidence type="ECO:0000256" key="18">
    <source>
        <dbReference type="PROSITE-ProRule" id="PRU00076"/>
    </source>
</evidence>
<dbReference type="SMART" id="SM00108">
    <property type="entry name" value="B_lectin"/>
    <property type="match status" value="1"/>
</dbReference>
<feature type="domain" description="EGF-like" evidence="23">
    <location>
        <begin position="288"/>
        <end position="324"/>
    </location>
</feature>
<dbReference type="CDD" id="cd00028">
    <property type="entry name" value="B_lectin"/>
    <property type="match status" value="1"/>
</dbReference>
<dbReference type="PANTHER" id="PTHR27002">
    <property type="entry name" value="RECEPTOR-LIKE SERINE/THREONINE-PROTEIN KINASE SD1-8"/>
    <property type="match status" value="1"/>
</dbReference>
<dbReference type="GO" id="GO:0004674">
    <property type="term" value="F:protein serine/threonine kinase activity"/>
    <property type="evidence" value="ECO:0007669"/>
    <property type="project" value="UniProtKB-KW"/>
</dbReference>
<dbReference type="PROSITE" id="PS50948">
    <property type="entry name" value="PAN"/>
    <property type="match status" value="1"/>
</dbReference>